<evidence type="ECO:0000313" key="2">
    <source>
        <dbReference type="Proteomes" id="UP000280228"/>
    </source>
</evidence>
<dbReference type="Proteomes" id="UP000280228">
    <property type="component" value="Chromosome"/>
</dbReference>
<accession>A0A3S9QDQ4</accession>
<protein>
    <submittedName>
        <fullName evidence="1">Uncharacterized protein</fullName>
    </submittedName>
</protein>
<proteinExistence type="predicted"/>
<sequence length="38" mass="4575">MLLFINVNLPYFVYHKCIYHQCPNKYAKCTLSACQNRH</sequence>
<name>A0A3S9QDQ4_MORCA</name>
<gene>
    <name evidence="1" type="ORF">EJK53_0736</name>
</gene>
<dbReference type="EMBL" id="CP034662">
    <property type="protein sequence ID" value="AZQ92810.1"/>
    <property type="molecule type" value="Genomic_DNA"/>
</dbReference>
<organism evidence="1 2">
    <name type="scientific">Moraxella catarrhalis</name>
    <name type="common">Branhamella catarrhalis</name>
    <dbReference type="NCBI Taxonomy" id="480"/>
    <lineage>
        <taxon>Bacteria</taxon>
        <taxon>Pseudomonadati</taxon>
        <taxon>Pseudomonadota</taxon>
        <taxon>Gammaproteobacteria</taxon>
        <taxon>Moraxellales</taxon>
        <taxon>Moraxellaceae</taxon>
        <taxon>Moraxella</taxon>
    </lineage>
</organism>
<dbReference type="AlphaFoldDB" id="A0A3S9QDQ4"/>
<reference evidence="1 2" key="1">
    <citation type="submission" date="2018-12" db="EMBL/GenBank/DDBJ databases">
        <title>Persistence of Moraxella catarrhalis in Chronic Obstructive Pulmonary Disease and Regulation of the Hag/MID Adhesin.</title>
        <authorList>
            <person name="Murphy T."/>
            <person name="Zhao X."/>
            <person name="Vyas G."/>
            <person name="Aluvathingal J."/>
            <person name="Nadendla S."/>
            <person name="Tallon L."/>
            <person name="Tettelin H."/>
        </authorList>
    </citation>
    <scope>NUCLEOTIDE SEQUENCE [LARGE SCALE GENOMIC DNA]</scope>
    <source>
        <strain evidence="1 2">46P58B1</strain>
    </source>
</reference>
<evidence type="ECO:0000313" key="1">
    <source>
        <dbReference type="EMBL" id="AZQ92810.1"/>
    </source>
</evidence>